<feature type="non-terminal residue" evidence="9">
    <location>
        <position position="785"/>
    </location>
</feature>
<feature type="domain" description="NF-X1-type" evidence="7">
    <location>
        <begin position="624"/>
        <end position="642"/>
    </location>
</feature>
<feature type="domain" description="NF-X1-type" evidence="7">
    <location>
        <begin position="584"/>
        <end position="614"/>
    </location>
</feature>
<keyword evidence="8" id="KW-1185">Reference proteome</keyword>
<dbReference type="AlphaFoldDB" id="A0AAJ7DTI2"/>
<evidence type="ECO:0000256" key="3">
    <source>
        <dbReference type="ARBA" id="ARBA00022737"/>
    </source>
</evidence>
<feature type="domain" description="NF-X1-type" evidence="7">
    <location>
        <begin position="333"/>
        <end position="352"/>
    </location>
</feature>
<accession>A0AAJ7DTI2</accession>
<comment type="similarity">
    <text evidence="1">Belongs to the NFX1 family.</text>
</comment>
<evidence type="ECO:0000259" key="7">
    <source>
        <dbReference type="SMART" id="SM00438"/>
    </source>
</evidence>
<reference evidence="9" key="1">
    <citation type="submission" date="2025-08" db="UniProtKB">
        <authorList>
            <consortium name="RefSeq"/>
        </authorList>
    </citation>
    <scope>IDENTIFICATION</scope>
</reference>
<organism evidence="8 9">
    <name type="scientific">Ceratosolen solmsi marchali</name>
    <dbReference type="NCBI Taxonomy" id="326594"/>
    <lineage>
        <taxon>Eukaryota</taxon>
        <taxon>Metazoa</taxon>
        <taxon>Ecdysozoa</taxon>
        <taxon>Arthropoda</taxon>
        <taxon>Hexapoda</taxon>
        <taxon>Insecta</taxon>
        <taxon>Pterygota</taxon>
        <taxon>Neoptera</taxon>
        <taxon>Endopterygota</taxon>
        <taxon>Hymenoptera</taxon>
        <taxon>Apocrita</taxon>
        <taxon>Proctotrupomorpha</taxon>
        <taxon>Chalcidoidea</taxon>
        <taxon>Agaonidae</taxon>
        <taxon>Agaoninae</taxon>
        <taxon>Ceratosolen</taxon>
    </lineage>
</organism>
<keyword evidence="2" id="KW-0479">Metal-binding</keyword>
<evidence type="ECO:0000256" key="6">
    <source>
        <dbReference type="SAM" id="Coils"/>
    </source>
</evidence>
<feature type="domain" description="NF-X1-type" evidence="7">
    <location>
        <begin position="226"/>
        <end position="244"/>
    </location>
</feature>
<dbReference type="GO" id="GO:0000981">
    <property type="term" value="F:DNA-binding transcription factor activity, RNA polymerase II-specific"/>
    <property type="evidence" value="ECO:0007669"/>
    <property type="project" value="TreeGrafter"/>
</dbReference>
<dbReference type="GeneID" id="105360837"/>
<evidence type="ECO:0000256" key="5">
    <source>
        <dbReference type="ARBA" id="ARBA00022833"/>
    </source>
</evidence>
<dbReference type="SMART" id="SM00438">
    <property type="entry name" value="ZnF_NFX"/>
    <property type="match status" value="10"/>
</dbReference>
<feature type="domain" description="NF-X1-type" evidence="7">
    <location>
        <begin position="385"/>
        <end position="399"/>
    </location>
</feature>
<feature type="coiled-coil region" evidence="6">
    <location>
        <begin position="743"/>
        <end position="770"/>
    </location>
</feature>
<dbReference type="PANTHER" id="PTHR12360:SF1">
    <property type="entry name" value="NF-X1-TYPE ZINC FINGER PROTEIN NFXL1"/>
    <property type="match status" value="1"/>
</dbReference>
<keyword evidence="6" id="KW-0175">Coiled coil</keyword>
<dbReference type="GO" id="GO:0008270">
    <property type="term" value="F:zinc ion binding"/>
    <property type="evidence" value="ECO:0007669"/>
    <property type="project" value="UniProtKB-KW"/>
</dbReference>
<keyword evidence="3" id="KW-0677">Repeat</keyword>
<dbReference type="PANTHER" id="PTHR12360">
    <property type="entry name" value="NUCLEAR TRANSCRIPTION FACTOR, X-BOX BINDING 1 NFX1"/>
    <property type="match status" value="1"/>
</dbReference>
<feature type="domain" description="NF-X1-type" evidence="7">
    <location>
        <begin position="502"/>
        <end position="549"/>
    </location>
</feature>
<dbReference type="RefSeq" id="XP_011496138.1">
    <property type="nucleotide sequence ID" value="XM_011497836.1"/>
</dbReference>
<dbReference type="KEGG" id="csol:105360837"/>
<gene>
    <name evidence="9" type="primary">LOC105360837</name>
</gene>
<proteinExistence type="inferred from homology"/>
<dbReference type="InterPro" id="IPR000967">
    <property type="entry name" value="Znf_NFX1"/>
</dbReference>
<keyword evidence="4" id="KW-0863">Zinc-finger</keyword>
<evidence type="ECO:0000256" key="4">
    <source>
        <dbReference type="ARBA" id="ARBA00022771"/>
    </source>
</evidence>
<evidence type="ECO:0000313" key="8">
    <source>
        <dbReference type="Proteomes" id="UP000695007"/>
    </source>
</evidence>
<evidence type="ECO:0000256" key="2">
    <source>
        <dbReference type="ARBA" id="ARBA00022723"/>
    </source>
</evidence>
<name>A0AAJ7DTI2_9HYME</name>
<dbReference type="CDD" id="cd06008">
    <property type="entry name" value="NF-X1-zinc-finger"/>
    <property type="match status" value="3"/>
</dbReference>
<feature type="domain" description="NF-X1-type" evidence="7">
    <location>
        <begin position="686"/>
        <end position="707"/>
    </location>
</feature>
<dbReference type="GO" id="GO:0000977">
    <property type="term" value="F:RNA polymerase II transcription regulatory region sequence-specific DNA binding"/>
    <property type="evidence" value="ECO:0007669"/>
    <property type="project" value="TreeGrafter"/>
</dbReference>
<sequence>MKKFKKAQVQNQESIKKHLETNVIESSSSENENEEVLETAVEKVLFDYQYEGGNVKKTLSYLTETFQSGGAVCLICISSVKKNDAIWSCIKCYAFLHLSCIQHWAKDSLNYKHEKGITPVWGCPKCRTEYQQDQIPQRYVCFCGKIEDPSYQPWSIPHSCGNMCKKFLQPKCSHRCMLLCHPGSCPPCPKMVSVACYCGKQAPYPRRCNAKEWSCGKICNKEYIACEHRCTEKCHSGFCSPCSEKVFSACNCKSKSEFRRCNDSLWLCDKMCGRDFSCNIHICKEFCHKPGDCNTCPLERNRTCPCGKKKYDISCKQQQVPTCGDTCGKLLDCGAHYCNMRCHTEGCGQCLEVITKTCRCKSFSKELPCIKKFHCNKKCPQMRLCGIHLCNKKCCDCLLQNNFNICEKICDNTLNCRKHKCSALCHRGPCYPCSRTIVIQCRCGNNKIMIPCGTVKKIKPPNCNKMCKIPPICHHPKRESHKCHQGVCPPCHKVCGLLHKRCNHACPAICHTKVWTKTKPNEISKPVGPWENQKEKWEYKSFLCPPCEISIMITCLGGHETLSQPCYKAVSASCIRQCGQLLSCTNHTCEKLCHKLELLNDTNNDENKCMVCEKPCAFSRPKGCIHDCLKFCHPAPCEPCTELVKVPCHCGINILYVRCAQLTSITSEKHNKLLVCGNQCPQNYPCGHRCIDDCHAGPCQKSEFCNKKVKIFCECKRIKKDFSCISVRARQAIVNCDNVCHKIKEELVQIQKMEQEKKRKEEELKNQKEIEMFKKKFKPKQRGKD</sequence>
<dbReference type="Pfam" id="PF01422">
    <property type="entry name" value="zf-NF-X1"/>
    <property type="match status" value="11"/>
</dbReference>
<evidence type="ECO:0000256" key="1">
    <source>
        <dbReference type="ARBA" id="ARBA00007269"/>
    </source>
</evidence>
<dbReference type="Proteomes" id="UP000695007">
    <property type="component" value="Unplaced"/>
</dbReference>
<protein>
    <submittedName>
        <fullName evidence="9">LOW QUALITY PROTEIN: NF-X1-type zinc finger protein NFXL1</fullName>
    </submittedName>
</protein>
<dbReference type="GO" id="GO:0005634">
    <property type="term" value="C:nucleus"/>
    <property type="evidence" value="ECO:0007669"/>
    <property type="project" value="InterPro"/>
</dbReference>
<evidence type="ECO:0000313" key="9">
    <source>
        <dbReference type="RefSeq" id="XP_011496138.1"/>
    </source>
</evidence>
<feature type="domain" description="NF-X1-type" evidence="7">
    <location>
        <begin position="172"/>
        <end position="190"/>
    </location>
</feature>
<feature type="domain" description="NF-X1-type" evidence="7">
    <location>
        <begin position="278"/>
        <end position="298"/>
    </location>
</feature>
<feature type="domain" description="NF-X1-type" evidence="7">
    <location>
        <begin position="416"/>
        <end position="435"/>
    </location>
</feature>
<keyword evidence="5" id="KW-0862">Zinc</keyword>
<dbReference type="InterPro" id="IPR034078">
    <property type="entry name" value="NFX1_fam"/>
</dbReference>